<proteinExistence type="predicted"/>
<dbReference type="EMBL" id="QNRE01000003">
    <property type="protein sequence ID" value="RBO92530.1"/>
    <property type="molecule type" value="Genomic_DNA"/>
</dbReference>
<dbReference type="Gene3D" id="3.40.50.1820">
    <property type="entry name" value="alpha/beta hydrolase"/>
    <property type="match status" value="1"/>
</dbReference>
<dbReference type="SUPFAM" id="SSF53474">
    <property type="entry name" value="alpha/beta-Hydrolases"/>
    <property type="match status" value="1"/>
</dbReference>
<comment type="caution">
    <text evidence="2">The sequence shown here is derived from an EMBL/GenBank/DDBJ whole genome shotgun (WGS) entry which is preliminary data.</text>
</comment>
<dbReference type="GO" id="GO:0016020">
    <property type="term" value="C:membrane"/>
    <property type="evidence" value="ECO:0007669"/>
    <property type="project" value="TreeGrafter"/>
</dbReference>
<accession>A0A366DR13</accession>
<dbReference type="GO" id="GO:0047372">
    <property type="term" value="F:monoacylglycerol lipase activity"/>
    <property type="evidence" value="ECO:0007669"/>
    <property type="project" value="TreeGrafter"/>
</dbReference>
<dbReference type="GO" id="GO:0046464">
    <property type="term" value="P:acylglycerol catabolic process"/>
    <property type="evidence" value="ECO:0007669"/>
    <property type="project" value="TreeGrafter"/>
</dbReference>
<sequence length="303" mass="33509">MAKIGRFRNATDEAAFLRAYEAVGAEWPVSFTDLDIETSFGTTRVRRSGEAPAIGGTTRESGPAPLMLFPGITGNGMASRGFVEELSKDRVVYTPDIMGWPGRCRQTAPILDQADITHWVVEVLDGLGVERVHLAGVSFGAWMAGVVGAHRSDRLASVIMLEPSGGAFIRPRLSVLWKFLVAGLRPTDERMRKLTEWLTPGLELDENERAMVRAGRKYRFALPWERPLTEDQLRALTAPLLVLFGAATVVNDPEAVARRIRDHIPAADIEVYPGVGHEMPWAIKDKVMQRLLAFATEHDPVRT</sequence>
<dbReference type="RefSeq" id="WP_067511002.1">
    <property type="nucleotide sequence ID" value="NZ_CP107943.1"/>
</dbReference>
<reference evidence="2 3" key="1">
    <citation type="submission" date="2018-06" db="EMBL/GenBank/DDBJ databases">
        <title>Genomic Encyclopedia of Type Strains, Phase IV (KMG-IV): sequencing the most valuable type-strain genomes for metagenomic binning, comparative biology and taxonomic classification.</title>
        <authorList>
            <person name="Goeker M."/>
        </authorList>
    </citation>
    <scope>NUCLEOTIDE SEQUENCE [LARGE SCALE GENOMIC DNA]</scope>
    <source>
        <strain evidence="2 3">DSM 44599</strain>
    </source>
</reference>
<dbReference type="InterPro" id="IPR050266">
    <property type="entry name" value="AB_hydrolase_sf"/>
</dbReference>
<feature type="domain" description="AB hydrolase-1" evidence="1">
    <location>
        <begin position="79"/>
        <end position="281"/>
    </location>
</feature>
<dbReference type="InterPro" id="IPR029058">
    <property type="entry name" value="AB_hydrolase_fold"/>
</dbReference>
<evidence type="ECO:0000259" key="1">
    <source>
        <dbReference type="Pfam" id="PF12697"/>
    </source>
</evidence>
<protein>
    <submittedName>
        <fullName evidence="2">Pimeloyl-ACP methyl ester carboxylesterase</fullName>
    </submittedName>
</protein>
<dbReference type="AlphaFoldDB" id="A0A366DR13"/>
<dbReference type="PANTHER" id="PTHR43798">
    <property type="entry name" value="MONOACYLGLYCEROL LIPASE"/>
    <property type="match status" value="1"/>
</dbReference>
<dbReference type="STRING" id="1210090.GCA_001613185_04290"/>
<dbReference type="InterPro" id="IPR000073">
    <property type="entry name" value="AB_hydrolase_1"/>
</dbReference>
<organism evidence="2 3">
    <name type="scientific">Nocardia puris</name>
    <dbReference type="NCBI Taxonomy" id="208602"/>
    <lineage>
        <taxon>Bacteria</taxon>
        <taxon>Bacillati</taxon>
        <taxon>Actinomycetota</taxon>
        <taxon>Actinomycetes</taxon>
        <taxon>Mycobacteriales</taxon>
        <taxon>Nocardiaceae</taxon>
        <taxon>Nocardia</taxon>
    </lineage>
</organism>
<dbReference type="Pfam" id="PF12697">
    <property type="entry name" value="Abhydrolase_6"/>
    <property type="match status" value="1"/>
</dbReference>
<evidence type="ECO:0000313" key="2">
    <source>
        <dbReference type="EMBL" id="RBO92530.1"/>
    </source>
</evidence>
<evidence type="ECO:0000313" key="3">
    <source>
        <dbReference type="Proteomes" id="UP000252586"/>
    </source>
</evidence>
<keyword evidence="3" id="KW-1185">Reference proteome</keyword>
<gene>
    <name evidence="2" type="ORF">DFR74_103173</name>
</gene>
<dbReference type="Proteomes" id="UP000252586">
    <property type="component" value="Unassembled WGS sequence"/>
</dbReference>
<dbReference type="PANTHER" id="PTHR43798:SF5">
    <property type="entry name" value="MONOACYLGLYCEROL LIPASE ABHD6"/>
    <property type="match status" value="1"/>
</dbReference>
<name>A0A366DR13_9NOCA</name>
<dbReference type="OrthoDB" id="5513277at2"/>